<proteinExistence type="inferred from homology"/>
<dbReference type="InterPro" id="IPR020904">
    <property type="entry name" value="Sc_DH/Rdtase_CS"/>
</dbReference>
<reference evidence="4" key="1">
    <citation type="submission" date="2020-07" db="EMBL/GenBank/DDBJ databases">
        <authorList>
            <person name="Nazaruddin N."/>
        </authorList>
    </citation>
    <scope>NUCLEOTIDE SEQUENCE</scope>
</reference>
<feature type="non-terminal residue" evidence="4">
    <location>
        <position position="1"/>
    </location>
</feature>
<dbReference type="InterPro" id="IPR002347">
    <property type="entry name" value="SDR_fam"/>
</dbReference>
<dbReference type="GO" id="GO:0016404">
    <property type="term" value="F:15-hydroxyprostaglandin dehydrogenase (NAD+) activity"/>
    <property type="evidence" value="ECO:0007669"/>
    <property type="project" value="UniProtKB-EC"/>
</dbReference>
<dbReference type="PRINTS" id="PR00080">
    <property type="entry name" value="SDRFAMILY"/>
</dbReference>
<accession>A0A6V7H702</accession>
<comment type="caution">
    <text evidence="4">The sequence shown here is derived from an EMBL/GenBank/DDBJ whole genome shotgun (WGS) entry which is preliminary data.</text>
</comment>
<dbReference type="FunFam" id="3.40.50.720:FF:000149">
    <property type="entry name" value="15-hydroxyprostaglandin dehydrogenase [NAD(+)]"/>
    <property type="match status" value="1"/>
</dbReference>
<keyword evidence="5" id="KW-1185">Reference proteome</keyword>
<evidence type="ECO:0000313" key="4">
    <source>
        <dbReference type="EMBL" id="CAD1475082.1"/>
    </source>
</evidence>
<dbReference type="GO" id="GO:0047034">
    <property type="term" value="F:15-hydroxyicosatetraenoate dehydrogenase activity"/>
    <property type="evidence" value="ECO:0007669"/>
    <property type="project" value="UniProtKB-EC"/>
</dbReference>
<organism evidence="4 5">
    <name type="scientific">Heterotrigona itama</name>
    <dbReference type="NCBI Taxonomy" id="395501"/>
    <lineage>
        <taxon>Eukaryota</taxon>
        <taxon>Metazoa</taxon>
        <taxon>Ecdysozoa</taxon>
        <taxon>Arthropoda</taxon>
        <taxon>Hexapoda</taxon>
        <taxon>Insecta</taxon>
        <taxon>Pterygota</taxon>
        <taxon>Neoptera</taxon>
        <taxon>Endopterygota</taxon>
        <taxon>Hymenoptera</taxon>
        <taxon>Apocrita</taxon>
        <taxon>Aculeata</taxon>
        <taxon>Apoidea</taxon>
        <taxon>Anthophila</taxon>
        <taxon>Apidae</taxon>
        <taxon>Heterotrigona</taxon>
    </lineage>
</organism>
<evidence type="ECO:0008006" key="6">
    <source>
        <dbReference type="Google" id="ProtNLM"/>
    </source>
</evidence>
<dbReference type="Pfam" id="PF00106">
    <property type="entry name" value="adh_short"/>
    <property type="match status" value="2"/>
</dbReference>
<keyword evidence="2" id="KW-0560">Oxidoreductase</keyword>
<gene>
    <name evidence="4" type="ORF">MHI_LOCUS512224</name>
</gene>
<sequence length="375" mass="41537">LFLINLSTHDGPNIETKYLLVVGIKNETNCCNFLLQNLKIMDRIQNKSFLVTGGGNGLGLVFVQRFLQDGAKIVVIVDLESKSIAVRVNELEREFGKGRIVYLHCDVSNVQQMEETFAKIWNTLNGVDVVINNAGILNDWKWEQTIGVNVNGVVQGSLLALKYMGKHNGGKGGTIVNISSIAGLDVYPTLPVYCSSKHAVLAFSRCLQENFEKTGVRVLVLCPGVTRTSLIDDLEEKSLDLVDEKHFENFEDRNPKQSTEYVVKAMIKLLLKGPNGSVWVSEAQKPPYAVEFPPYRKVIAMIDIEEVAGKEAMNVLNAEFGRNRAVFFHCDVANNAEFDNTFKKAVKTLGGLEILVNNVGVINENDFGKAIDVNV</sequence>
<dbReference type="PROSITE" id="PS00061">
    <property type="entry name" value="ADH_SHORT"/>
    <property type="match status" value="1"/>
</dbReference>
<dbReference type="PANTHER" id="PTHR44229:SF8">
    <property type="entry name" value="ALCOHOL DEHYDROGENASE-RELATED"/>
    <property type="match status" value="1"/>
</dbReference>
<evidence type="ECO:0000256" key="1">
    <source>
        <dbReference type="ARBA" id="ARBA00006484"/>
    </source>
</evidence>
<dbReference type="PRINTS" id="PR01167">
    <property type="entry name" value="INSADHFAMILY"/>
</dbReference>
<dbReference type="Proteomes" id="UP000752696">
    <property type="component" value="Unassembled WGS sequence"/>
</dbReference>
<dbReference type="InterPro" id="IPR036291">
    <property type="entry name" value="NAD(P)-bd_dom_sf"/>
</dbReference>
<dbReference type="SUPFAM" id="SSF51735">
    <property type="entry name" value="NAD(P)-binding Rossmann-fold domains"/>
    <property type="match status" value="2"/>
</dbReference>
<comment type="similarity">
    <text evidence="1 3">Belongs to the short-chain dehydrogenases/reductases (SDR) family.</text>
</comment>
<dbReference type="AlphaFoldDB" id="A0A6V7H702"/>
<protein>
    <recommendedName>
        <fullName evidence="6">15-hydroxyprostaglandin dehydrogenase [NAD(+)]</fullName>
    </recommendedName>
</protein>
<dbReference type="GO" id="GO:0005737">
    <property type="term" value="C:cytoplasm"/>
    <property type="evidence" value="ECO:0007669"/>
    <property type="project" value="TreeGrafter"/>
</dbReference>
<evidence type="ECO:0000256" key="2">
    <source>
        <dbReference type="ARBA" id="ARBA00023002"/>
    </source>
</evidence>
<name>A0A6V7H702_9HYME</name>
<evidence type="ECO:0000256" key="3">
    <source>
        <dbReference type="RuleBase" id="RU000363"/>
    </source>
</evidence>
<evidence type="ECO:0000313" key="5">
    <source>
        <dbReference type="Proteomes" id="UP000752696"/>
    </source>
</evidence>
<dbReference type="Gene3D" id="3.40.50.720">
    <property type="entry name" value="NAD(P)-binding Rossmann-like Domain"/>
    <property type="match status" value="2"/>
</dbReference>
<dbReference type="EMBL" id="CAJDYZ010008146">
    <property type="protein sequence ID" value="CAD1475082.1"/>
    <property type="molecule type" value="Genomic_DNA"/>
</dbReference>
<feature type="non-terminal residue" evidence="4">
    <location>
        <position position="375"/>
    </location>
</feature>
<dbReference type="OrthoDB" id="417891at2759"/>
<dbReference type="PANTHER" id="PTHR44229">
    <property type="entry name" value="15-HYDROXYPROSTAGLANDIN DEHYDROGENASE [NAD(+)]"/>
    <property type="match status" value="1"/>
</dbReference>